<evidence type="ECO:0000256" key="7">
    <source>
        <dbReference type="ARBA" id="ARBA00038999"/>
    </source>
</evidence>
<dbReference type="InterPro" id="IPR008271">
    <property type="entry name" value="Ser/Thr_kinase_AS"/>
</dbReference>
<dbReference type="Proteomes" id="UP000596660">
    <property type="component" value="Unplaced"/>
</dbReference>
<keyword evidence="1" id="KW-0723">Serine/threonine-protein kinase</keyword>
<sequence length="231" mass="25796">MNIEESARKQTAQELKINQSLECPYVVACYQCFYQNEAFSIILEYMDGGSLVDLLKKVKTIPEEYLAAICKQVVRGMYYLHHEKHIIHRDLKPSNLLINHRGEVKITDFGVSAIVASTSAQANTKIGTYHYMALSGDLSKLPCALMLCSLRDSVKKAMVPKVTSGALTIIEQPPPCAPSDLFSPEFCSFKDPKARLSAQQLMEHPFLSMYDDLYIDLASYFSNAGSPLTTL</sequence>
<dbReference type="Pfam" id="PF00069">
    <property type="entry name" value="Pkinase"/>
    <property type="match status" value="1"/>
</dbReference>
<dbReference type="GO" id="GO:0004708">
    <property type="term" value="F:MAP kinase kinase activity"/>
    <property type="evidence" value="ECO:0007669"/>
    <property type="project" value="UniProtKB-EC"/>
</dbReference>
<dbReference type="AlphaFoldDB" id="A0A803MGB7"/>
<evidence type="ECO:0000256" key="3">
    <source>
        <dbReference type="ARBA" id="ARBA00022741"/>
    </source>
</evidence>
<dbReference type="PROSITE" id="PS50011">
    <property type="entry name" value="PROTEIN_KINASE_DOM"/>
    <property type="match status" value="1"/>
</dbReference>
<keyword evidence="10" id="KW-1185">Reference proteome</keyword>
<dbReference type="PANTHER" id="PTHR48013:SF32">
    <property type="entry name" value="MITOGEN-ACTIVATED PROTEIN KINASE KINASE 2-LIKE"/>
    <property type="match status" value="1"/>
</dbReference>
<keyword evidence="5" id="KW-0067">ATP-binding</keyword>
<dbReference type="GO" id="GO:0004674">
    <property type="term" value="F:protein serine/threonine kinase activity"/>
    <property type="evidence" value="ECO:0007669"/>
    <property type="project" value="UniProtKB-KW"/>
</dbReference>
<evidence type="ECO:0000256" key="6">
    <source>
        <dbReference type="ARBA" id="ARBA00038035"/>
    </source>
</evidence>
<dbReference type="PROSITE" id="PS00108">
    <property type="entry name" value="PROTEIN_KINASE_ST"/>
    <property type="match status" value="1"/>
</dbReference>
<dbReference type="EC" id="2.7.12.2" evidence="7"/>
<keyword evidence="3" id="KW-0547">Nucleotide-binding</keyword>
<dbReference type="Gene3D" id="1.10.510.10">
    <property type="entry name" value="Transferase(Phosphotransferase) domain 1"/>
    <property type="match status" value="1"/>
</dbReference>
<reference evidence="9" key="2">
    <citation type="submission" date="2021-03" db="UniProtKB">
        <authorList>
            <consortium name="EnsemblPlants"/>
        </authorList>
    </citation>
    <scope>IDENTIFICATION</scope>
</reference>
<evidence type="ECO:0000256" key="2">
    <source>
        <dbReference type="ARBA" id="ARBA00022679"/>
    </source>
</evidence>
<dbReference type="SMART" id="SM00220">
    <property type="entry name" value="S_TKc"/>
    <property type="match status" value="1"/>
</dbReference>
<name>A0A803MGB7_CHEQI</name>
<reference evidence="9" key="1">
    <citation type="journal article" date="2017" name="Nature">
        <title>The genome of Chenopodium quinoa.</title>
        <authorList>
            <person name="Jarvis D.E."/>
            <person name="Ho Y.S."/>
            <person name="Lightfoot D.J."/>
            <person name="Schmoeckel S.M."/>
            <person name="Li B."/>
            <person name="Borm T.J.A."/>
            <person name="Ohyanagi H."/>
            <person name="Mineta K."/>
            <person name="Michell C.T."/>
            <person name="Saber N."/>
            <person name="Kharbatia N.M."/>
            <person name="Rupper R.R."/>
            <person name="Sharp A.R."/>
            <person name="Dally N."/>
            <person name="Boughton B.A."/>
            <person name="Woo Y.H."/>
            <person name="Gao G."/>
            <person name="Schijlen E.G.W.M."/>
            <person name="Guo X."/>
            <person name="Momin A.A."/>
            <person name="Negrao S."/>
            <person name="Al-Babili S."/>
            <person name="Gehring C."/>
            <person name="Roessner U."/>
            <person name="Jung C."/>
            <person name="Murphy K."/>
            <person name="Arold S.T."/>
            <person name="Gojobori T."/>
            <person name="van der Linden C.G."/>
            <person name="van Loo E.N."/>
            <person name="Jellen E.N."/>
            <person name="Maughan P.J."/>
            <person name="Tester M."/>
        </authorList>
    </citation>
    <scope>NUCLEOTIDE SEQUENCE [LARGE SCALE GENOMIC DNA]</scope>
    <source>
        <strain evidence="9">cv. PI 614886</strain>
    </source>
</reference>
<evidence type="ECO:0000313" key="9">
    <source>
        <dbReference type="EnsemblPlants" id="AUR62029019-RA:cds"/>
    </source>
</evidence>
<comment type="similarity">
    <text evidence="6">Belongs to the protein kinase superfamily. STE Ser/Thr protein kinase family. MAP kinase kinase subfamily.</text>
</comment>
<dbReference type="SUPFAM" id="SSF56112">
    <property type="entry name" value="Protein kinase-like (PK-like)"/>
    <property type="match status" value="1"/>
</dbReference>
<evidence type="ECO:0000256" key="1">
    <source>
        <dbReference type="ARBA" id="ARBA00022527"/>
    </source>
</evidence>
<organism evidence="9 10">
    <name type="scientific">Chenopodium quinoa</name>
    <name type="common">Quinoa</name>
    <dbReference type="NCBI Taxonomy" id="63459"/>
    <lineage>
        <taxon>Eukaryota</taxon>
        <taxon>Viridiplantae</taxon>
        <taxon>Streptophyta</taxon>
        <taxon>Embryophyta</taxon>
        <taxon>Tracheophyta</taxon>
        <taxon>Spermatophyta</taxon>
        <taxon>Magnoliopsida</taxon>
        <taxon>eudicotyledons</taxon>
        <taxon>Gunneridae</taxon>
        <taxon>Pentapetalae</taxon>
        <taxon>Caryophyllales</taxon>
        <taxon>Chenopodiaceae</taxon>
        <taxon>Chenopodioideae</taxon>
        <taxon>Atripliceae</taxon>
        <taxon>Chenopodium</taxon>
    </lineage>
</organism>
<protein>
    <recommendedName>
        <fullName evidence="7">mitogen-activated protein kinase kinase</fullName>
        <ecNumber evidence="7">2.7.12.2</ecNumber>
    </recommendedName>
</protein>
<keyword evidence="2" id="KW-0808">Transferase</keyword>
<dbReference type="EnsemblPlants" id="AUR62029019-RA">
    <property type="protein sequence ID" value="AUR62029019-RA:cds"/>
    <property type="gene ID" value="AUR62029019"/>
</dbReference>
<dbReference type="GO" id="GO:0051707">
    <property type="term" value="P:response to other organism"/>
    <property type="evidence" value="ECO:0007669"/>
    <property type="project" value="UniProtKB-ARBA"/>
</dbReference>
<evidence type="ECO:0000259" key="8">
    <source>
        <dbReference type="PROSITE" id="PS50011"/>
    </source>
</evidence>
<feature type="domain" description="Protein kinase" evidence="8">
    <location>
        <begin position="1"/>
        <end position="207"/>
    </location>
</feature>
<keyword evidence="4" id="KW-0418">Kinase</keyword>
<dbReference type="OMA" id="IRESADY"/>
<dbReference type="PANTHER" id="PTHR48013">
    <property type="entry name" value="DUAL SPECIFICITY MITOGEN-ACTIVATED PROTEIN KINASE KINASE 5-RELATED"/>
    <property type="match status" value="1"/>
</dbReference>
<evidence type="ECO:0000256" key="4">
    <source>
        <dbReference type="ARBA" id="ARBA00022777"/>
    </source>
</evidence>
<dbReference type="Gramene" id="AUR62029019-RA">
    <property type="protein sequence ID" value="AUR62029019-RA:cds"/>
    <property type="gene ID" value="AUR62029019"/>
</dbReference>
<proteinExistence type="inferred from homology"/>
<dbReference type="GO" id="GO:0005524">
    <property type="term" value="F:ATP binding"/>
    <property type="evidence" value="ECO:0007669"/>
    <property type="project" value="UniProtKB-KW"/>
</dbReference>
<dbReference type="InterPro" id="IPR000719">
    <property type="entry name" value="Prot_kinase_dom"/>
</dbReference>
<evidence type="ECO:0000313" key="10">
    <source>
        <dbReference type="Proteomes" id="UP000596660"/>
    </source>
</evidence>
<dbReference type="InterPro" id="IPR011009">
    <property type="entry name" value="Kinase-like_dom_sf"/>
</dbReference>
<accession>A0A803MGB7</accession>
<evidence type="ECO:0000256" key="5">
    <source>
        <dbReference type="ARBA" id="ARBA00022840"/>
    </source>
</evidence>